<reference evidence="2" key="1">
    <citation type="journal article" date="2010" name="Nature">
        <title>The sequence and de novo assembly of the giant panda genome.</title>
        <authorList>
            <person name="Li R."/>
            <person name="Fan W."/>
            <person name="Tian G."/>
            <person name="Zhu H."/>
            <person name="He L."/>
            <person name="Cai J."/>
            <person name="Huang Q."/>
            <person name="Cai Q."/>
            <person name="Li B."/>
            <person name="Bai Y."/>
            <person name="Zhang Z."/>
            <person name="Zhang Y."/>
            <person name="Wang W."/>
            <person name="Li J."/>
            <person name="Wei F."/>
            <person name="Li H."/>
            <person name="Jian M."/>
            <person name="Li J."/>
            <person name="Zhang Z."/>
            <person name="Nielsen R."/>
            <person name="Li D."/>
            <person name="Gu W."/>
            <person name="Yang Z."/>
            <person name="Xuan Z."/>
            <person name="Ryder O.A."/>
            <person name="Leung F.C."/>
            <person name="Zhou Y."/>
            <person name="Cao J."/>
            <person name="Sun X."/>
            <person name="Fu Y."/>
            <person name="Fang X."/>
            <person name="Guo X."/>
            <person name="Wang B."/>
            <person name="Hou R."/>
            <person name="Shen F."/>
            <person name="Mu B."/>
            <person name="Ni P."/>
            <person name="Lin R."/>
            <person name="Qian W."/>
            <person name="Wang G."/>
            <person name="Yu C."/>
            <person name="Nie W."/>
            <person name="Wang J."/>
            <person name="Wu Z."/>
            <person name="Liang H."/>
            <person name="Min J."/>
            <person name="Wu Q."/>
            <person name="Cheng S."/>
            <person name="Ruan J."/>
            <person name="Wang M."/>
            <person name="Shi Z."/>
            <person name="Wen M."/>
            <person name="Liu B."/>
            <person name="Ren X."/>
            <person name="Zheng H."/>
            <person name="Dong D."/>
            <person name="Cook K."/>
            <person name="Shan G."/>
            <person name="Zhang H."/>
            <person name="Kosiol C."/>
            <person name="Xie X."/>
            <person name="Lu Z."/>
            <person name="Zheng H."/>
            <person name="Li Y."/>
            <person name="Steiner C.C."/>
            <person name="Lam T.T."/>
            <person name="Lin S."/>
            <person name="Zhang Q."/>
            <person name="Li G."/>
            <person name="Tian J."/>
            <person name="Gong T."/>
            <person name="Liu H."/>
            <person name="Zhang D."/>
            <person name="Fang L."/>
            <person name="Ye C."/>
            <person name="Zhang J."/>
            <person name="Hu W."/>
            <person name="Xu A."/>
            <person name="Ren Y."/>
            <person name="Zhang G."/>
            <person name="Bruford M.W."/>
            <person name="Li Q."/>
            <person name="Ma L."/>
            <person name="Guo Y."/>
            <person name="An N."/>
            <person name="Hu Y."/>
            <person name="Zheng Y."/>
            <person name="Shi Y."/>
            <person name="Li Z."/>
            <person name="Liu Q."/>
            <person name="Chen Y."/>
            <person name="Zhao J."/>
            <person name="Qu N."/>
            <person name="Zhao S."/>
            <person name="Tian F."/>
            <person name="Wang X."/>
            <person name="Wang H."/>
            <person name="Xu L."/>
            <person name="Liu X."/>
            <person name="Vinar T."/>
            <person name="Wang Y."/>
            <person name="Lam T.W."/>
            <person name="Yiu S.M."/>
            <person name="Liu S."/>
            <person name="Zhang H."/>
            <person name="Li D."/>
            <person name="Huang Y."/>
            <person name="Wang X."/>
            <person name="Yang G."/>
            <person name="Jiang Z."/>
            <person name="Wang J."/>
            <person name="Qin N."/>
            <person name="Li L."/>
            <person name="Li J."/>
            <person name="Bolund L."/>
            <person name="Kristiansen K."/>
            <person name="Wong G.K."/>
            <person name="Olson M."/>
            <person name="Zhang X."/>
            <person name="Li S."/>
            <person name="Yang H."/>
            <person name="Wang J."/>
            <person name="Wang J."/>
        </authorList>
    </citation>
    <scope>NUCLEOTIDE SEQUENCE [LARGE SCALE GENOMIC DNA]</scope>
</reference>
<gene>
    <name evidence="2" type="ORF">PANDA_016573</name>
</gene>
<organism evidence="2">
    <name type="scientific">Ailuropoda melanoleuca</name>
    <name type="common">Giant panda</name>
    <dbReference type="NCBI Taxonomy" id="9646"/>
    <lineage>
        <taxon>Eukaryota</taxon>
        <taxon>Metazoa</taxon>
        <taxon>Chordata</taxon>
        <taxon>Craniata</taxon>
        <taxon>Vertebrata</taxon>
        <taxon>Euteleostomi</taxon>
        <taxon>Mammalia</taxon>
        <taxon>Eutheria</taxon>
        <taxon>Laurasiatheria</taxon>
        <taxon>Carnivora</taxon>
        <taxon>Caniformia</taxon>
        <taxon>Ursidae</taxon>
        <taxon>Ailuropoda</taxon>
    </lineage>
</organism>
<evidence type="ECO:0000313" key="2">
    <source>
        <dbReference type="EMBL" id="EFB18441.1"/>
    </source>
</evidence>
<name>D2HVX6_AILME</name>
<dbReference type="AlphaFoldDB" id="D2HVX6"/>
<proteinExistence type="predicted"/>
<feature type="region of interest" description="Disordered" evidence="1">
    <location>
        <begin position="88"/>
        <end position="107"/>
    </location>
</feature>
<evidence type="ECO:0000256" key="1">
    <source>
        <dbReference type="SAM" id="MobiDB-lite"/>
    </source>
</evidence>
<feature type="region of interest" description="Disordered" evidence="1">
    <location>
        <begin position="1"/>
        <end position="57"/>
    </location>
</feature>
<dbReference type="InParanoid" id="D2HVX6"/>
<protein>
    <submittedName>
        <fullName evidence="2">Uncharacterized protein</fullName>
    </submittedName>
</protein>
<feature type="compositionally biased region" description="Basic residues" evidence="1">
    <location>
        <begin position="10"/>
        <end position="19"/>
    </location>
</feature>
<accession>D2HVX6</accession>
<sequence>MAKAGDKSGGRVKKGLKRKATAEEPQETAVAEDGATESGVQPPKAAAFPPGFSISEIKNKQRRHLMFTRWKQQQRKEKLAIKKKLKKEREALGDKAPPKPIPKTIDNQRVYDETVVDPNDEECGAGALARTMTGVGQGTPSTCSGCVGKSVLERGLKGFANVSHEGWTAIMEDFQVWSGPFWMRVGTQTEAQV</sequence>
<feature type="compositionally biased region" description="Basic and acidic residues" evidence="1">
    <location>
        <begin position="88"/>
        <end position="97"/>
    </location>
</feature>
<dbReference type="EMBL" id="GL193503">
    <property type="protein sequence ID" value="EFB18441.1"/>
    <property type="molecule type" value="Genomic_DNA"/>
</dbReference>